<dbReference type="PANTHER" id="PTHR43861">
    <property type="entry name" value="TRANS-ACONITATE 2-METHYLTRANSFERASE-RELATED"/>
    <property type="match status" value="1"/>
</dbReference>
<dbReference type="PANTHER" id="PTHR43861:SF1">
    <property type="entry name" value="TRANS-ACONITATE 2-METHYLTRANSFERASE"/>
    <property type="match status" value="1"/>
</dbReference>
<dbReference type="HOGENOM" id="CLU_057823_2_1_9"/>
<accession>L1QFE8</accession>
<gene>
    <name evidence="4" type="ORF">HMPREF0216_01898</name>
</gene>
<sequence>MEDKTVDFYNSNSKSYVESTLDIDMSHLYSDFLSEIPSGGAILDLGCGSGRDSKVFIDKGYKITAVDGSKELAKLASRVIGQEVIVSKFEDLRLTESYDGIWACASLLHVNRSNIVDVIKNISCNLNRDGVFYMSFKYGNNEYIDDKGRYFNCYTKESFEEMIKNIPELIIRKIYKSGDTLGGRSNLEWLNVLITK</sequence>
<reference evidence="4 5" key="1">
    <citation type="submission" date="2012-05" db="EMBL/GenBank/DDBJ databases">
        <authorList>
            <person name="Weinstock G."/>
            <person name="Sodergren E."/>
            <person name="Lobos E.A."/>
            <person name="Fulton L."/>
            <person name="Fulton R."/>
            <person name="Courtney L."/>
            <person name="Fronick C."/>
            <person name="O'Laughlin M."/>
            <person name="Godfrey J."/>
            <person name="Wilson R.M."/>
            <person name="Miner T."/>
            <person name="Farmer C."/>
            <person name="Delehaunty K."/>
            <person name="Cordes M."/>
            <person name="Minx P."/>
            <person name="Tomlinson C."/>
            <person name="Chen J."/>
            <person name="Wollam A."/>
            <person name="Pepin K.H."/>
            <person name="Bhonagiri V."/>
            <person name="Zhang X."/>
            <person name="Suruliraj S."/>
            <person name="Warren W."/>
            <person name="Mitreva M."/>
            <person name="Mardis E.R."/>
            <person name="Wilson R.K."/>
        </authorList>
    </citation>
    <scope>NUCLEOTIDE SEQUENCE [LARGE SCALE GENOMIC DNA]</scope>
    <source>
        <strain evidence="4 5">DSM 1785</strain>
    </source>
</reference>
<evidence type="ECO:0000259" key="3">
    <source>
        <dbReference type="Pfam" id="PF13649"/>
    </source>
</evidence>
<dbReference type="InterPro" id="IPR029063">
    <property type="entry name" value="SAM-dependent_MTases_sf"/>
</dbReference>
<dbReference type="Pfam" id="PF13649">
    <property type="entry name" value="Methyltransf_25"/>
    <property type="match status" value="1"/>
</dbReference>
<feature type="domain" description="Methyltransferase" evidence="3">
    <location>
        <begin position="42"/>
        <end position="130"/>
    </location>
</feature>
<dbReference type="eggNOG" id="COG0500">
    <property type="taxonomic scope" value="Bacteria"/>
</dbReference>
<dbReference type="OrthoDB" id="9804312at2"/>
<name>L1QFE8_9CLOT</name>
<dbReference type="GO" id="GO:0032259">
    <property type="term" value="P:methylation"/>
    <property type="evidence" value="ECO:0007669"/>
    <property type="project" value="UniProtKB-KW"/>
</dbReference>
<dbReference type="InterPro" id="IPR041698">
    <property type="entry name" value="Methyltransf_25"/>
</dbReference>
<evidence type="ECO:0000256" key="2">
    <source>
        <dbReference type="ARBA" id="ARBA00022679"/>
    </source>
</evidence>
<dbReference type="GO" id="GO:0008168">
    <property type="term" value="F:methyltransferase activity"/>
    <property type="evidence" value="ECO:0007669"/>
    <property type="project" value="UniProtKB-KW"/>
</dbReference>
<keyword evidence="2 4" id="KW-0808">Transferase</keyword>
<dbReference type="EMBL" id="AMEZ01000053">
    <property type="protein sequence ID" value="EKY26713.1"/>
    <property type="molecule type" value="Genomic_DNA"/>
</dbReference>
<organism evidence="4 5">
    <name type="scientific">Clostridium celatum DSM 1785</name>
    <dbReference type="NCBI Taxonomy" id="545697"/>
    <lineage>
        <taxon>Bacteria</taxon>
        <taxon>Bacillati</taxon>
        <taxon>Bacillota</taxon>
        <taxon>Clostridia</taxon>
        <taxon>Eubacteriales</taxon>
        <taxon>Clostridiaceae</taxon>
        <taxon>Clostridium</taxon>
    </lineage>
</organism>
<comment type="caution">
    <text evidence="4">The sequence shown here is derived from an EMBL/GenBank/DDBJ whole genome shotgun (WGS) entry which is preliminary data.</text>
</comment>
<evidence type="ECO:0000313" key="5">
    <source>
        <dbReference type="Proteomes" id="UP000010420"/>
    </source>
</evidence>
<evidence type="ECO:0000256" key="1">
    <source>
        <dbReference type="ARBA" id="ARBA00022603"/>
    </source>
</evidence>
<dbReference type="RefSeq" id="WP_005213638.1">
    <property type="nucleotide sequence ID" value="NZ_KB291645.1"/>
</dbReference>
<keyword evidence="1 4" id="KW-0489">Methyltransferase</keyword>
<dbReference type="SUPFAM" id="SSF53335">
    <property type="entry name" value="S-adenosyl-L-methionine-dependent methyltransferases"/>
    <property type="match status" value="1"/>
</dbReference>
<dbReference type="CDD" id="cd02440">
    <property type="entry name" value="AdoMet_MTases"/>
    <property type="match status" value="1"/>
</dbReference>
<dbReference type="PATRIC" id="fig|545697.3.peg.1868"/>
<proteinExistence type="predicted"/>
<dbReference type="STRING" id="545697.HMPREF0216_01898"/>
<evidence type="ECO:0000313" key="4">
    <source>
        <dbReference type="EMBL" id="EKY26713.1"/>
    </source>
</evidence>
<keyword evidence="5" id="KW-1185">Reference proteome</keyword>
<dbReference type="Proteomes" id="UP000010420">
    <property type="component" value="Unassembled WGS sequence"/>
</dbReference>
<dbReference type="AlphaFoldDB" id="L1QFE8"/>
<dbReference type="Gene3D" id="3.40.50.150">
    <property type="entry name" value="Vaccinia Virus protein VP39"/>
    <property type="match status" value="1"/>
</dbReference>
<protein>
    <submittedName>
        <fullName evidence="4">Methyltransferase domain protein</fullName>
    </submittedName>
</protein>